<keyword evidence="9 18" id="KW-0378">Hydrolase</keyword>
<dbReference type="Pfam" id="PF01433">
    <property type="entry name" value="Peptidase_M1"/>
    <property type="match status" value="1"/>
</dbReference>
<evidence type="ECO:0000256" key="13">
    <source>
        <dbReference type="ARBA" id="ARBA00059739"/>
    </source>
</evidence>
<dbReference type="PRINTS" id="PR00756">
    <property type="entry name" value="ALADIPTASE"/>
</dbReference>
<comment type="similarity">
    <text evidence="3">Belongs to the peptidase M1 family.</text>
</comment>
<dbReference type="RefSeq" id="WP_092055850.1">
    <property type="nucleotide sequence ID" value="NZ_FOJJ01000012.1"/>
</dbReference>
<dbReference type="InterPro" id="IPR001930">
    <property type="entry name" value="Peptidase_M1"/>
</dbReference>
<dbReference type="InterPro" id="IPR024601">
    <property type="entry name" value="Peptidase_M1_pepN_C"/>
</dbReference>
<dbReference type="InterPro" id="IPR014782">
    <property type="entry name" value="Peptidase_M1_dom"/>
</dbReference>
<dbReference type="FunFam" id="2.60.40.1730:FF:000005">
    <property type="entry name" value="Aminopeptidase N"/>
    <property type="match status" value="1"/>
</dbReference>
<dbReference type="InterPro" id="IPR037144">
    <property type="entry name" value="Peptidase_M1_pepN_C_sf"/>
</dbReference>
<dbReference type="SUPFAM" id="SSF63737">
    <property type="entry name" value="Leukotriene A4 hydrolase N-terminal domain"/>
    <property type="match status" value="1"/>
</dbReference>
<keyword evidence="6 18" id="KW-0031">Aminopeptidase</keyword>
<comment type="caution">
    <text evidence="18">The sequence shown here is derived from an EMBL/GenBank/DDBJ whole genome shotgun (WGS) entry which is preliminary data.</text>
</comment>
<dbReference type="Gene3D" id="2.60.40.1730">
    <property type="entry name" value="tricorn interacting facor f3 domain"/>
    <property type="match status" value="1"/>
</dbReference>
<evidence type="ECO:0000256" key="4">
    <source>
        <dbReference type="ARBA" id="ARBA00012564"/>
    </source>
</evidence>
<dbReference type="InterPro" id="IPR042097">
    <property type="entry name" value="Aminopeptidase_N-like_N_sf"/>
</dbReference>
<evidence type="ECO:0000256" key="6">
    <source>
        <dbReference type="ARBA" id="ARBA00022438"/>
    </source>
</evidence>
<name>A0A550JJ13_9BACT</name>
<protein>
    <recommendedName>
        <fullName evidence="5">Aminopeptidase N</fullName>
        <ecNumber evidence="4">3.4.11.2</ecNumber>
    </recommendedName>
    <alternativeName>
        <fullName evidence="12">Alpha-aminoacylpeptide hydrolase</fullName>
    </alternativeName>
</protein>
<evidence type="ECO:0000313" key="19">
    <source>
        <dbReference type="Proteomes" id="UP000317155"/>
    </source>
</evidence>
<evidence type="ECO:0000256" key="9">
    <source>
        <dbReference type="ARBA" id="ARBA00022801"/>
    </source>
</evidence>
<dbReference type="OrthoDB" id="9816201at2"/>
<comment type="cofactor">
    <cofactor evidence="2">
        <name>Zn(2+)</name>
        <dbReference type="ChEBI" id="CHEBI:29105"/>
    </cofactor>
</comment>
<dbReference type="GO" id="GO:0006508">
    <property type="term" value="P:proteolysis"/>
    <property type="evidence" value="ECO:0007669"/>
    <property type="project" value="UniProtKB-KW"/>
</dbReference>
<evidence type="ECO:0000256" key="5">
    <source>
        <dbReference type="ARBA" id="ARBA00015611"/>
    </source>
</evidence>
<dbReference type="Pfam" id="PF11940">
    <property type="entry name" value="DUF3458"/>
    <property type="match status" value="1"/>
</dbReference>
<dbReference type="SUPFAM" id="SSF55486">
    <property type="entry name" value="Metalloproteases ('zincins'), catalytic domain"/>
    <property type="match status" value="1"/>
</dbReference>
<evidence type="ECO:0000259" key="17">
    <source>
        <dbReference type="Pfam" id="PF17900"/>
    </source>
</evidence>
<evidence type="ECO:0000313" key="18">
    <source>
        <dbReference type="EMBL" id="TRO83200.1"/>
    </source>
</evidence>
<dbReference type="InterPro" id="IPR012779">
    <property type="entry name" value="Peptidase_M1_pepN"/>
</dbReference>
<feature type="domain" description="Aminopeptidase N-like N-terminal" evidence="17">
    <location>
        <begin position="94"/>
        <end position="192"/>
    </location>
</feature>
<evidence type="ECO:0000256" key="8">
    <source>
        <dbReference type="ARBA" id="ARBA00022723"/>
    </source>
</evidence>
<dbReference type="Pfam" id="PF17432">
    <property type="entry name" value="DUF3458_C"/>
    <property type="match status" value="1"/>
</dbReference>
<organism evidence="18 19">
    <name type="scientific">Trichloromonas acetexigens</name>
    <dbReference type="NCBI Taxonomy" id="38815"/>
    <lineage>
        <taxon>Bacteria</taxon>
        <taxon>Pseudomonadati</taxon>
        <taxon>Thermodesulfobacteriota</taxon>
        <taxon>Desulfuromonadia</taxon>
        <taxon>Desulfuromonadales</taxon>
        <taxon>Trichloromonadaceae</taxon>
        <taxon>Trichloromonas</taxon>
    </lineage>
</organism>
<dbReference type="Gene3D" id="1.25.50.10">
    <property type="entry name" value="Peptidase M1, alanyl aminopeptidase, C-terminal domain"/>
    <property type="match status" value="1"/>
</dbReference>
<gene>
    <name evidence="18" type="primary">pepN</name>
    <name evidence="18" type="ORF">FL622_03720</name>
</gene>
<dbReference type="InterPro" id="IPR027268">
    <property type="entry name" value="Peptidase_M4/M1_CTD_sf"/>
</dbReference>
<dbReference type="InterPro" id="IPR038438">
    <property type="entry name" value="PepN_Ig-like_sf"/>
</dbReference>
<sequence length="882" mass="99004">MSDSQPREVRLKDYVPPTYLVDTVDLHFDLDDARTLVTAALKLRRNPDAATTDPVLTLFGRDLELLSLRLDGRELGEGDYRILGENLSIAGVPDTFSLQIETVIHPRENTSLEGLYTSSGNFCTQCEPEGFRKITWFPDRPDVLARYTVTLVAEYARYPVLLANGNLVEAGKLPDGRHFARWDDPFPKPSYLFALVAGDLVEIADRFTTASGREVALRLYVEARNRAKCEHAMASLKKAMAWDEQVYGLEYDLDIYMIVAVDDFNMGAMENKGLNVFNSKYVLARPETATDADYQGIEGVIGHEYFHNWTGNRVTCRDWFQLSLKEGLTVFRDQQFSADMGSAAVKRIEDVRILRNSQFPEDAGPMAHPVRPASYVEINNFYTATVYNKGAEVIRMYHTLLGPERFRQGLRLYLERHDGQAATTDDFLRAMAEAGGIDLTQFQRWYEQAGTPELQVESAYDAATRTFDLTVRQSCPATPGQPLKEPFHIPLAAGLLGPDGRDLPLRLEGETAPAVAGTRVLELRHATETFRFVDLKERPVPSLLRGFSAPVRLRGDWLQADLALRMAHDSDPFNRWEAGQQLACDLLLRQVTAIGDGREEAFDSSFVAAFRAALNDAESDPALLALALTLPTETYLGEQLEVIDPAAIHQARESLRRHLGEELRDDFFQGYRRCRDAGPYRPEPAAIGRRSLKNLCLAYLMSREDADSLSLCLEQFEAADNMTDVLAALGCLANSTDPRREKALPRFREQWADDPLVLDKWFLLQATSRRPEALDEVRRLMADSAFNIRNPNKVRALIGAFCQGNPARFHAADGEGYRFCADQVLAIDPFNPQVAARLLGALSRWRRYDGARQGLMRKELERILAAEGLSPDCYEIAAKSLA</sequence>
<evidence type="ECO:0000256" key="10">
    <source>
        <dbReference type="ARBA" id="ARBA00022833"/>
    </source>
</evidence>
<dbReference type="GO" id="GO:0008270">
    <property type="term" value="F:zinc ion binding"/>
    <property type="evidence" value="ECO:0007669"/>
    <property type="project" value="InterPro"/>
</dbReference>
<feature type="domain" description="Peptidase M1 membrane alanine aminopeptidase" evidence="14">
    <location>
        <begin position="232"/>
        <end position="445"/>
    </location>
</feature>
<comment type="function">
    <text evidence="13">Aminopeptidase N is involved in the degradation of intracellular peptides generated by protein breakdown during normal growth as well as in response to nutrient starvation.</text>
</comment>
<keyword evidence="7" id="KW-0645">Protease</keyword>
<dbReference type="FunFam" id="2.60.40.1840:FF:000001">
    <property type="entry name" value="Aminopeptidase N"/>
    <property type="match status" value="1"/>
</dbReference>
<evidence type="ECO:0000256" key="7">
    <source>
        <dbReference type="ARBA" id="ARBA00022670"/>
    </source>
</evidence>
<keyword evidence="10" id="KW-0862">Zinc</keyword>
<dbReference type="InterPro" id="IPR035414">
    <property type="entry name" value="Peptidase_M1_pepN_Ig-like"/>
</dbReference>
<dbReference type="InterPro" id="IPR045357">
    <property type="entry name" value="Aminopeptidase_N-like_N"/>
</dbReference>
<dbReference type="PANTHER" id="PTHR46322">
    <property type="entry name" value="PUROMYCIN-SENSITIVE AMINOPEPTIDASE"/>
    <property type="match status" value="1"/>
</dbReference>
<comment type="catalytic activity">
    <reaction evidence="1">
        <text>Release of an N-terminal amino acid, Xaa-|-Yaa- from a peptide, amide or arylamide. Xaa is preferably Ala, but may be most amino acids including Pro (slow action). When a terminal hydrophobic residue is followed by a prolyl residue, the two may be released as an intact Xaa-Pro dipeptide.</text>
        <dbReference type="EC" id="3.4.11.2"/>
    </reaction>
</comment>
<evidence type="ECO:0000259" key="16">
    <source>
        <dbReference type="Pfam" id="PF17432"/>
    </source>
</evidence>
<dbReference type="Gene3D" id="2.60.40.1840">
    <property type="match status" value="1"/>
</dbReference>
<dbReference type="EMBL" id="VJVV01000002">
    <property type="protein sequence ID" value="TRO83200.1"/>
    <property type="molecule type" value="Genomic_DNA"/>
</dbReference>
<evidence type="ECO:0000256" key="3">
    <source>
        <dbReference type="ARBA" id="ARBA00010136"/>
    </source>
</evidence>
<dbReference type="Pfam" id="PF17900">
    <property type="entry name" value="Peptidase_M1_N"/>
    <property type="match status" value="1"/>
</dbReference>
<evidence type="ECO:0000259" key="14">
    <source>
        <dbReference type="Pfam" id="PF01433"/>
    </source>
</evidence>
<evidence type="ECO:0000256" key="2">
    <source>
        <dbReference type="ARBA" id="ARBA00001947"/>
    </source>
</evidence>
<dbReference type="Gene3D" id="3.30.2010.30">
    <property type="match status" value="1"/>
</dbReference>
<accession>A0A550JJ13</accession>
<reference evidence="18 19" key="1">
    <citation type="submission" date="2019-07" db="EMBL/GenBank/DDBJ databases">
        <title>Insights of Desulfuromonas acetexigens electromicrobiology.</title>
        <authorList>
            <person name="Katuri K."/>
            <person name="Sapireddy V."/>
            <person name="Shaw D.R."/>
            <person name="Saikaly P."/>
        </authorList>
    </citation>
    <scope>NUCLEOTIDE SEQUENCE [LARGE SCALE GENOMIC DNA]</scope>
    <source>
        <strain evidence="18 19">2873</strain>
    </source>
</reference>
<dbReference type="Gene3D" id="1.10.390.10">
    <property type="entry name" value="Neutral Protease Domain 2"/>
    <property type="match status" value="1"/>
</dbReference>
<dbReference type="EC" id="3.4.11.2" evidence="4"/>
<dbReference type="FunFam" id="1.10.390.10:FF:000002">
    <property type="entry name" value="Aminopeptidase N"/>
    <property type="match status" value="1"/>
</dbReference>
<dbReference type="NCBIfam" id="TIGR02414">
    <property type="entry name" value="pepN_proteo"/>
    <property type="match status" value="1"/>
</dbReference>
<dbReference type="GO" id="GO:0008237">
    <property type="term" value="F:metallopeptidase activity"/>
    <property type="evidence" value="ECO:0007669"/>
    <property type="project" value="UniProtKB-KW"/>
</dbReference>
<dbReference type="CDD" id="cd09600">
    <property type="entry name" value="M1_APN"/>
    <property type="match status" value="1"/>
</dbReference>
<feature type="domain" description="Peptidase M1 alanyl aminopeptidase C-terminal" evidence="16">
    <location>
        <begin position="560"/>
        <end position="882"/>
    </location>
</feature>
<dbReference type="AlphaFoldDB" id="A0A550JJ13"/>
<dbReference type="PANTHER" id="PTHR46322:SF1">
    <property type="entry name" value="PUROMYCIN-SENSITIVE AMINOPEPTIDASE"/>
    <property type="match status" value="1"/>
</dbReference>
<feature type="domain" description="Peptidase M1 alanyl aminopeptidase Ig-like fold" evidence="15">
    <location>
        <begin position="450"/>
        <end position="554"/>
    </location>
</feature>
<dbReference type="Proteomes" id="UP000317155">
    <property type="component" value="Unassembled WGS sequence"/>
</dbReference>
<evidence type="ECO:0000256" key="12">
    <source>
        <dbReference type="ARBA" id="ARBA00029840"/>
    </source>
</evidence>
<evidence type="ECO:0000259" key="15">
    <source>
        <dbReference type="Pfam" id="PF11940"/>
    </source>
</evidence>
<evidence type="ECO:0000256" key="11">
    <source>
        <dbReference type="ARBA" id="ARBA00023049"/>
    </source>
</evidence>
<dbReference type="GO" id="GO:0016285">
    <property type="term" value="F:alanyl aminopeptidase activity"/>
    <property type="evidence" value="ECO:0007669"/>
    <property type="project" value="UniProtKB-EC"/>
</dbReference>
<keyword evidence="19" id="KW-1185">Reference proteome</keyword>
<evidence type="ECO:0000256" key="1">
    <source>
        <dbReference type="ARBA" id="ARBA00000098"/>
    </source>
</evidence>
<proteinExistence type="inferred from homology"/>
<dbReference type="FunFam" id="3.30.2010.30:FF:000002">
    <property type="entry name" value="Putative aminopeptidase N"/>
    <property type="match status" value="1"/>
</dbReference>
<keyword evidence="11" id="KW-0482">Metalloprotease</keyword>
<keyword evidence="8" id="KW-0479">Metal-binding</keyword>